<dbReference type="KEGG" id="dde:Dde_1342"/>
<protein>
    <submittedName>
        <fullName evidence="1">Uncharacterized protein</fullName>
    </submittedName>
</protein>
<dbReference type="EMBL" id="CP000112">
    <property type="protein sequence ID" value="ABB38143.1"/>
    <property type="molecule type" value="Genomic_DNA"/>
</dbReference>
<dbReference type="STRING" id="207559.Dde_1342"/>
<sequence length="301" mass="35392">MQIYVETGNNDQRSAIKTELGMLAEAATRVPLIFPVDQIIVPQDFDAKVNELENSDDFRSTPGLEPVARTVHTRAGYVLLFHPNLYTGWYDEQVRFCIYWHEFTKLVNRGRFPLLVRRGRPDSFANYFMNLYALYGEYEASRRSFEFRDALVQQVYKAPLSAKARQDLENSLDGNIRLLNNRGEYYDWIRFQISEYRKHNNTSIFLQNVRQKVTQLSFSLIYAYATMDHYPEYRVKEEALKEAPMLNEKTRDFLEYFRFVYNRGSADLVDGIGLMEGLWANFGFRFTDTERGGMRCEVLDI</sequence>
<evidence type="ECO:0000313" key="1">
    <source>
        <dbReference type="EMBL" id="ABB38143.1"/>
    </source>
</evidence>
<dbReference type="eggNOG" id="ENOG503183X">
    <property type="taxonomic scope" value="Bacteria"/>
</dbReference>
<dbReference type="HOGENOM" id="CLU_905316_0_0_7"/>
<dbReference type="AlphaFoldDB" id="Q312K3"/>
<dbReference type="Proteomes" id="UP000002710">
    <property type="component" value="Chromosome"/>
</dbReference>
<evidence type="ECO:0000313" key="2">
    <source>
        <dbReference type="Proteomes" id="UP000002710"/>
    </source>
</evidence>
<keyword evidence="2" id="KW-1185">Reference proteome</keyword>
<dbReference type="RefSeq" id="WP_011367320.1">
    <property type="nucleotide sequence ID" value="NC_007519.1"/>
</dbReference>
<proteinExistence type="predicted"/>
<gene>
    <name evidence="1" type="ordered locus">Dde_1342</name>
</gene>
<reference evidence="1 2" key="1">
    <citation type="journal article" date="2011" name="J. Bacteriol.">
        <title>Complete genome sequence and updated annotation of Desulfovibrio alaskensis G20.</title>
        <authorList>
            <person name="Hauser L.J."/>
            <person name="Land M.L."/>
            <person name="Brown S.D."/>
            <person name="Larimer F."/>
            <person name="Keller K.L."/>
            <person name="Rapp-Giles B.J."/>
            <person name="Price M.N."/>
            <person name="Lin M."/>
            <person name="Bruce D.C."/>
            <person name="Detter J.C."/>
            <person name="Tapia R."/>
            <person name="Han C.S."/>
            <person name="Goodwin L.A."/>
            <person name="Cheng J.F."/>
            <person name="Pitluck S."/>
            <person name="Copeland A."/>
            <person name="Lucas S."/>
            <person name="Nolan M."/>
            <person name="Lapidus A.L."/>
            <person name="Palumbo A.V."/>
            <person name="Wall J.D."/>
        </authorList>
    </citation>
    <scope>NUCLEOTIDE SEQUENCE [LARGE SCALE GENOMIC DNA]</scope>
    <source>
        <strain evidence="2">ATCC BAA 1058 / DSM 17464 / G20</strain>
    </source>
</reference>
<name>Q312K3_OLEA2</name>
<accession>Q312K3</accession>
<organism evidence="1 2">
    <name type="scientific">Oleidesulfovibrio alaskensis (strain ATCC BAA-1058 / DSM 17464 / G20)</name>
    <name type="common">Desulfovibrio alaskensis</name>
    <dbReference type="NCBI Taxonomy" id="207559"/>
    <lineage>
        <taxon>Bacteria</taxon>
        <taxon>Pseudomonadati</taxon>
        <taxon>Thermodesulfobacteriota</taxon>
        <taxon>Desulfovibrionia</taxon>
        <taxon>Desulfovibrionales</taxon>
        <taxon>Desulfovibrionaceae</taxon>
        <taxon>Oleidesulfovibrio</taxon>
    </lineage>
</organism>